<keyword evidence="1" id="KW-0472">Membrane</keyword>
<evidence type="ECO:0000313" key="3">
    <source>
        <dbReference type="Proteomes" id="UP000092124"/>
    </source>
</evidence>
<protein>
    <recommendedName>
        <fullName evidence="4">Claudin</fullName>
    </recommendedName>
</protein>
<evidence type="ECO:0000313" key="2">
    <source>
        <dbReference type="EMBL" id="OBS59562.1"/>
    </source>
</evidence>
<evidence type="ECO:0000256" key="1">
    <source>
        <dbReference type="SAM" id="Phobius"/>
    </source>
</evidence>
<sequence>FVSVKECIFKSSGLLCTISALVFGIILSKSQCWLLWDFDNKVMQFVCIGLWQIYYPQDFNISGSMTRILVAIKISSMNDPFTEIEFFCYRMSAIILGVISILTFVAVTLNHLVNIYGHTTFDFPSYFPVKKEDIIKKHCTIVFPIGVLTASMSLFGAIMFLYEMSSLTVQSQVKA</sequence>
<keyword evidence="1" id="KW-0812">Transmembrane</keyword>
<evidence type="ECO:0008006" key="4">
    <source>
        <dbReference type="Google" id="ProtNLM"/>
    </source>
</evidence>
<keyword evidence="1" id="KW-1133">Transmembrane helix</keyword>
<feature type="non-terminal residue" evidence="2">
    <location>
        <position position="1"/>
    </location>
</feature>
<gene>
    <name evidence="2" type="ORF">A6R68_09315</name>
</gene>
<proteinExistence type="predicted"/>
<feature type="non-terminal residue" evidence="2">
    <location>
        <position position="175"/>
    </location>
</feature>
<feature type="transmembrane region" description="Helical" evidence="1">
    <location>
        <begin position="93"/>
        <end position="117"/>
    </location>
</feature>
<comment type="caution">
    <text evidence="2">The sequence shown here is derived from an EMBL/GenBank/DDBJ whole genome shotgun (WGS) entry which is preliminary data.</text>
</comment>
<feature type="transmembrane region" description="Helical" evidence="1">
    <location>
        <begin position="138"/>
        <end position="162"/>
    </location>
</feature>
<organism evidence="2 3">
    <name type="scientific">Neotoma lepida</name>
    <name type="common">Desert woodrat</name>
    <dbReference type="NCBI Taxonomy" id="56216"/>
    <lineage>
        <taxon>Eukaryota</taxon>
        <taxon>Metazoa</taxon>
        <taxon>Chordata</taxon>
        <taxon>Craniata</taxon>
        <taxon>Vertebrata</taxon>
        <taxon>Euteleostomi</taxon>
        <taxon>Mammalia</taxon>
        <taxon>Eutheria</taxon>
        <taxon>Euarchontoglires</taxon>
        <taxon>Glires</taxon>
        <taxon>Rodentia</taxon>
        <taxon>Myomorpha</taxon>
        <taxon>Muroidea</taxon>
        <taxon>Cricetidae</taxon>
        <taxon>Neotominae</taxon>
        <taxon>Neotoma</taxon>
    </lineage>
</organism>
<dbReference type="EMBL" id="LZPO01108028">
    <property type="protein sequence ID" value="OBS59562.1"/>
    <property type="molecule type" value="Genomic_DNA"/>
</dbReference>
<dbReference type="AlphaFoldDB" id="A0A1A6G2E8"/>
<keyword evidence="3" id="KW-1185">Reference proteome</keyword>
<name>A0A1A6G2E8_NEOLE</name>
<accession>A0A1A6G2E8</accession>
<dbReference type="OrthoDB" id="9836705at2759"/>
<feature type="transmembrane region" description="Helical" evidence="1">
    <location>
        <begin position="12"/>
        <end position="36"/>
    </location>
</feature>
<dbReference type="Proteomes" id="UP000092124">
    <property type="component" value="Unassembled WGS sequence"/>
</dbReference>
<reference evidence="2 3" key="1">
    <citation type="submission" date="2016-06" db="EMBL/GenBank/DDBJ databases">
        <title>The Draft Genome Sequence and Annotation of the Desert Woodrat Neotoma lepida.</title>
        <authorList>
            <person name="Campbell M."/>
            <person name="Oakeson K.F."/>
            <person name="Yandell M."/>
            <person name="Halpert J.R."/>
            <person name="Dearing D."/>
        </authorList>
    </citation>
    <scope>NUCLEOTIDE SEQUENCE [LARGE SCALE GENOMIC DNA]</scope>
    <source>
        <strain evidence="2">417</strain>
        <tissue evidence="2">Liver</tissue>
    </source>
</reference>